<dbReference type="Proteomes" id="UP000616151">
    <property type="component" value="Unassembled WGS sequence"/>
</dbReference>
<organism evidence="1 2">
    <name type="scientific">Taklimakanibacter albus</name>
    <dbReference type="NCBI Taxonomy" id="2800327"/>
    <lineage>
        <taxon>Bacteria</taxon>
        <taxon>Pseudomonadati</taxon>
        <taxon>Pseudomonadota</taxon>
        <taxon>Alphaproteobacteria</taxon>
        <taxon>Hyphomicrobiales</taxon>
        <taxon>Aestuariivirgaceae</taxon>
        <taxon>Taklimakanibacter</taxon>
    </lineage>
</organism>
<protein>
    <submittedName>
        <fullName evidence="1">Uncharacterized protein</fullName>
    </submittedName>
</protein>
<reference evidence="1" key="1">
    <citation type="submission" date="2021-01" db="EMBL/GenBank/DDBJ databases">
        <authorList>
            <person name="Sun Q."/>
        </authorList>
    </citation>
    <scope>NUCLEOTIDE SEQUENCE</scope>
    <source>
        <strain evidence="1">YIM B02566</strain>
    </source>
</reference>
<accession>A0ACC5QYA8</accession>
<proteinExistence type="predicted"/>
<evidence type="ECO:0000313" key="1">
    <source>
        <dbReference type="EMBL" id="MBK1865349.1"/>
    </source>
</evidence>
<evidence type="ECO:0000313" key="2">
    <source>
        <dbReference type="Proteomes" id="UP000616151"/>
    </source>
</evidence>
<name>A0ACC5QYA8_9HYPH</name>
<gene>
    <name evidence="1" type="ORF">JHL16_03215</name>
</gene>
<sequence length="87" mass="9426">MSVLLLLVAIVFVTLYALGQGLMPVPLQSFLTPLLLLSILYVLSFAALALIEPRGPAMNGLAVLFLAVIALYGGRRLWSRIGEKRNS</sequence>
<comment type="caution">
    <text evidence="1">The sequence shown here is derived from an EMBL/GenBank/DDBJ whole genome shotgun (WGS) entry which is preliminary data.</text>
</comment>
<keyword evidence="2" id="KW-1185">Reference proteome</keyword>
<dbReference type="EMBL" id="JAENHL010000004">
    <property type="protein sequence ID" value="MBK1865349.1"/>
    <property type="molecule type" value="Genomic_DNA"/>
</dbReference>